<feature type="signal peptide" evidence="2">
    <location>
        <begin position="1"/>
        <end position="21"/>
    </location>
</feature>
<dbReference type="AlphaFoldDB" id="A0A8T2V7M0"/>
<dbReference type="EMBL" id="CM035408">
    <property type="protein sequence ID" value="KAH7441986.1"/>
    <property type="molecule type" value="Genomic_DNA"/>
</dbReference>
<evidence type="ECO:0000256" key="1">
    <source>
        <dbReference type="SAM" id="MobiDB-lite"/>
    </source>
</evidence>
<organism evidence="3 4">
    <name type="scientific">Ceratopteris richardii</name>
    <name type="common">Triangle waterfern</name>
    <dbReference type="NCBI Taxonomy" id="49495"/>
    <lineage>
        <taxon>Eukaryota</taxon>
        <taxon>Viridiplantae</taxon>
        <taxon>Streptophyta</taxon>
        <taxon>Embryophyta</taxon>
        <taxon>Tracheophyta</taxon>
        <taxon>Polypodiopsida</taxon>
        <taxon>Polypodiidae</taxon>
        <taxon>Polypodiales</taxon>
        <taxon>Pteridineae</taxon>
        <taxon>Pteridaceae</taxon>
        <taxon>Parkerioideae</taxon>
        <taxon>Ceratopteris</taxon>
    </lineage>
</organism>
<name>A0A8T2V7M0_CERRI</name>
<protein>
    <submittedName>
        <fullName evidence="3">Uncharacterized protein</fullName>
    </submittedName>
</protein>
<feature type="chain" id="PRO_5035901595" evidence="2">
    <location>
        <begin position="22"/>
        <end position="326"/>
    </location>
</feature>
<sequence length="326" mass="35304">MKFSGFSIVALLLLCIALCCTFRINFIAKAQDIDLHSGTLSESYLTSMQWGKVDSRTDTLILNASTNQLAMAFYKSAMHFYDTVTQSVRSFSTVFTFTSGSTYANGTIAFVAVRDPMTTRSIDDARKTFTVEFKASCSRDIHGGHKNLTVHDGRGLRGRLKRRLCGFDTVQYTNGASIDSNVPSGYGAGWETPPEGSYFCSQQLSVDASTPMIIKYVVPMEYSAKSKTVFVGGPSCGSGFVRTLQFDPQDLSTVIESPVYVGFIVSGNATFNLTQWNFTSNAKNSTVFNLALPSSIASTTRGGSTNADGAKWTGSHYSTGSGHTQV</sequence>
<comment type="caution">
    <text evidence="3">The sequence shown here is derived from an EMBL/GenBank/DDBJ whole genome shotgun (WGS) entry which is preliminary data.</text>
</comment>
<feature type="region of interest" description="Disordered" evidence="1">
    <location>
        <begin position="298"/>
        <end position="326"/>
    </location>
</feature>
<proteinExistence type="predicted"/>
<evidence type="ECO:0000313" key="3">
    <source>
        <dbReference type="EMBL" id="KAH7441986.1"/>
    </source>
</evidence>
<feature type="compositionally biased region" description="Polar residues" evidence="1">
    <location>
        <begin position="298"/>
        <end position="307"/>
    </location>
</feature>
<evidence type="ECO:0000256" key="2">
    <source>
        <dbReference type="SAM" id="SignalP"/>
    </source>
</evidence>
<dbReference type="Gene3D" id="2.60.120.200">
    <property type="match status" value="1"/>
</dbReference>
<evidence type="ECO:0000313" key="4">
    <source>
        <dbReference type="Proteomes" id="UP000825935"/>
    </source>
</evidence>
<feature type="compositionally biased region" description="Polar residues" evidence="1">
    <location>
        <begin position="315"/>
        <end position="326"/>
    </location>
</feature>
<gene>
    <name evidence="3" type="ORF">KP509_03G065300</name>
</gene>
<dbReference type="Proteomes" id="UP000825935">
    <property type="component" value="Chromosome 3"/>
</dbReference>
<keyword evidence="4" id="KW-1185">Reference proteome</keyword>
<accession>A0A8T2V7M0</accession>
<keyword evidence="2" id="KW-0732">Signal</keyword>
<dbReference type="SUPFAM" id="SSF49899">
    <property type="entry name" value="Concanavalin A-like lectins/glucanases"/>
    <property type="match status" value="1"/>
</dbReference>
<reference evidence="3" key="1">
    <citation type="submission" date="2021-08" db="EMBL/GenBank/DDBJ databases">
        <title>WGS assembly of Ceratopteris richardii.</title>
        <authorList>
            <person name="Marchant D.B."/>
            <person name="Chen G."/>
            <person name="Jenkins J."/>
            <person name="Shu S."/>
            <person name="Leebens-Mack J."/>
            <person name="Grimwood J."/>
            <person name="Schmutz J."/>
            <person name="Soltis P."/>
            <person name="Soltis D."/>
            <person name="Chen Z.-H."/>
        </authorList>
    </citation>
    <scope>NUCLEOTIDE SEQUENCE</scope>
    <source>
        <strain evidence="3">Whitten #5841</strain>
        <tissue evidence="3">Leaf</tissue>
    </source>
</reference>
<dbReference type="InterPro" id="IPR013320">
    <property type="entry name" value="ConA-like_dom_sf"/>
</dbReference>